<reference evidence="1 2" key="1">
    <citation type="submission" date="2019-11" db="EMBL/GenBank/DDBJ databases">
        <title>Whole-genome sequence of Rhodoplanes serenus DSM 18633, type strain.</title>
        <authorList>
            <person name="Kyndt J.A."/>
            <person name="Meyer T.E."/>
        </authorList>
    </citation>
    <scope>NUCLEOTIDE SEQUENCE [LARGE SCALE GENOMIC DNA]</scope>
    <source>
        <strain evidence="1 2">DSM 18633</strain>
    </source>
</reference>
<evidence type="ECO:0000313" key="2">
    <source>
        <dbReference type="Proteomes" id="UP000438991"/>
    </source>
</evidence>
<evidence type="ECO:0000313" key="1">
    <source>
        <dbReference type="EMBL" id="MTW15247.1"/>
    </source>
</evidence>
<dbReference type="EMBL" id="WNKV01000002">
    <property type="protein sequence ID" value="MTW15247.1"/>
    <property type="molecule type" value="Genomic_DNA"/>
</dbReference>
<dbReference type="RefSeq" id="WP_155478565.1">
    <property type="nucleotide sequence ID" value="NZ_WNKV01000002.1"/>
</dbReference>
<sequence length="212" mass="21909">MALGAGAVVLAQQLGLFGSSAAVQSPSPVASPVLRPRVTIALETVQQNCSAQARSGMNHPGRADANEIYGDMTGRIAAVGEFLECLARTEPARFCRPADKQHLVEKVKQYFLLAQTVKVSARTVAGGGGGLGPAGMIAMPPLPAGGEAAVGAAVLDAMANATRQPSLMEALRALAREGYIRTSDFGMVLGFGVPEPIAEALKDVPRKKNVCS</sequence>
<protein>
    <submittedName>
        <fullName evidence="1">Uncharacterized protein</fullName>
    </submittedName>
</protein>
<name>A0A9X4XIM2_9BRAD</name>
<dbReference type="AlphaFoldDB" id="A0A9X4XIM2"/>
<organism evidence="1 2">
    <name type="scientific">Rhodoplanes serenus</name>
    <dbReference type="NCBI Taxonomy" id="200615"/>
    <lineage>
        <taxon>Bacteria</taxon>
        <taxon>Pseudomonadati</taxon>
        <taxon>Pseudomonadota</taxon>
        <taxon>Alphaproteobacteria</taxon>
        <taxon>Hyphomicrobiales</taxon>
        <taxon>Nitrobacteraceae</taxon>
        <taxon>Rhodoplanes</taxon>
    </lineage>
</organism>
<comment type="caution">
    <text evidence="1">The sequence shown here is derived from an EMBL/GenBank/DDBJ whole genome shotgun (WGS) entry which is preliminary data.</text>
</comment>
<gene>
    <name evidence="1" type="ORF">GJ689_03385</name>
</gene>
<dbReference type="Proteomes" id="UP000438991">
    <property type="component" value="Unassembled WGS sequence"/>
</dbReference>
<accession>A0A9X4XIM2</accession>
<proteinExistence type="predicted"/>